<dbReference type="Pfam" id="PF13000">
    <property type="entry name" value="Acatn"/>
    <property type="match status" value="1"/>
</dbReference>
<accession>A0A0L7LB18</accession>
<comment type="caution">
    <text evidence="5">The sequence shown here is derived from an EMBL/GenBank/DDBJ whole genome shotgun (WGS) entry which is preliminary data.</text>
</comment>
<comment type="subcellular location">
    <subcellularLocation>
        <location evidence="1">Membrane</location>
        <topology evidence="1">Multi-pass membrane protein</topology>
    </subcellularLocation>
</comment>
<dbReference type="GO" id="GO:0016020">
    <property type="term" value="C:membrane"/>
    <property type="evidence" value="ECO:0007669"/>
    <property type="project" value="UniProtKB-SubCell"/>
</dbReference>
<dbReference type="AlphaFoldDB" id="A0A0L7LB18"/>
<dbReference type="GO" id="GO:0035348">
    <property type="term" value="P:acetyl-CoA transmembrane transport"/>
    <property type="evidence" value="ECO:0007669"/>
    <property type="project" value="InterPro"/>
</dbReference>
<evidence type="ECO:0000256" key="1">
    <source>
        <dbReference type="ARBA" id="ARBA00004141"/>
    </source>
</evidence>
<evidence type="ECO:0000313" key="6">
    <source>
        <dbReference type="Proteomes" id="UP000037510"/>
    </source>
</evidence>
<keyword evidence="3" id="KW-1133">Transmembrane helix</keyword>
<dbReference type="Proteomes" id="UP000037510">
    <property type="component" value="Unassembled WGS sequence"/>
</dbReference>
<name>A0A0L7LB18_OPEBR</name>
<dbReference type="EMBL" id="JTDY01001897">
    <property type="protein sequence ID" value="KOB72599.1"/>
    <property type="molecule type" value="Genomic_DNA"/>
</dbReference>
<gene>
    <name evidence="5" type="ORF">OBRU01_09066</name>
</gene>
<dbReference type="PANTHER" id="PTHR12778">
    <property type="entry name" value="SOLUTE CARRIER FAMILY 33 ACETYL-COA TRANSPORTER -RELATED"/>
    <property type="match status" value="1"/>
</dbReference>
<dbReference type="GO" id="GO:0008521">
    <property type="term" value="F:acetyl-CoA transmembrane transporter activity"/>
    <property type="evidence" value="ECO:0007669"/>
    <property type="project" value="InterPro"/>
</dbReference>
<reference evidence="5 6" key="1">
    <citation type="journal article" date="2015" name="Genome Biol. Evol.">
        <title>The genome of winter moth (Operophtera brumata) provides a genomic perspective on sexual dimorphism and phenology.</title>
        <authorList>
            <person name="Derks M.F."/>
            <person name="Smit S."/>
            <person name="Salis L."/>
            <person name="Schijlen E."/>
            <person name="Bossers A."/>
            <person name="Mateman C."/>
            <person name="Pijl A.S."/>
            <person name="de Ridder D."/>
            <person name="Groenen M.A."/>
            <person name="Visser M.E."/>
            <person name="Megens H.J."/>
        </authorList>
    </citation>
    <scope>NUCLEOTIDE SEQUENCE [LARGE SCALE GENOMIC DNA]</scope>
    <source>
        <strain evidence="5">WM2013NL</strain>
        <tissue evidence="5">Head and thorax</tissue>
    </source>
</reference>
<sequence>MTLLNTVSNLGTNWPNTLALWAIDNLTYKTGSLPELGDNTCSYTLEAKTAVCIVVGFLWLQWGRPTINRLQRLPPSAWQIARHNR</sequence>
<proteinExistence type="predicted"/>
<dbReference type="InterPro" id="IPR004752">
    <property type="entry name" value="AmpG_permease/AT-1"/>
</dbReference>
<organism evidence="5 6">
    <name type="scientific">Operophtera brumata</name>
    <name type="common">Winter moth</name>
    <name type="synonym">Phalaena brumata</name>
    <dbReference type="NCBI Taxonomy" id="104452"/>
    <lineage>
        <taxon>Eukaryota</taxon>
        <taxon>Metazoa</taxon>
        <taxon>Ecdysozoa</taxon>
        <taxon>Arthropoda</taxon>
        <taxon>Hexapoda</taxon>
        <taxon>Insecta</taxon>
        <taxon>Pterygota</taxon>
        <taxon>Neoptera</taxon>
        <taxon>Endopterygota</taxon>
        <taxon>Lepidoptera</taxon>
        <taxon>Glossata</taxon>
        <taxon>Ditrysia</taxon>
        <taxon>Geometroidea</taxon>
        <taxon>Geometridae</taxon>
        <taxon>Larentiinae</taxon>
        <taxon>Operophtera</taxon>
    </lineage>
</organism>
<dbReference type="InterPro" id="IPR024371">
    <property type="entry name" value="AcetylCoA_trans_1-like"/>
</dbReference>
<evidence type="ECO:0000256" key="3">
    <source>
        <dbReference type="ARBA" id="ARBA00022989"/>
    </source>
</evidence>
<evidence type="ECO:0000313" key="5">
    <source>
        <dbReference type="EMBL" id="KOB72599.1"/>
    </source>
</evidence>
<evidence type="ECO:0000256" key="2">
    <source>
        <dbReference type="ARBA" id="ARBA00022692"/>
    </source>
</evidence>
<keyword evidence="6" id="KW-1185">Reference proteome</keyword>
<dbReference type="PANTHER" id="PTHR12778:SF9">
    <property type="entry name" value="ACETYL-COENZYME A TRANSPORTER 1"/>
    <property type="match status" value="1"/>
</dbReference>
<keyword evidence="2" id="KW-0812">Transmembrane</keyword>
<dbReference type="STRING" id="104452.A0A0L7LB18"/>
<evidence type="ECO:0000256" key="4">
    <source>
        <dbReference type="ARBA" id="ARBA00023136"/>
    </source>
</evidence>
<keyword evidence="4" id="KW-0472">Membrane</keyword>
<protein>
    <submittedName>
        <fullName evidence="5">Acetyl-coenzyme A transporter 1</fullName>
    </submittedName>
</protein>